<keyword evidence="2" id="KW-1185">Reference proteome</keyword>
<accession>T1H5B4</accession>
<proteinExistence type="predicted"/>
<reference evidence="1" key="2">
    <citation type="submission" date="2015-06" db="UniProtKB">
        <authorList>
            <consortium name="EnsemblMetazoa"/>
        </authorList>
    </citation>
    <scope>IDENTIFICATION</scope>
</reference>
<organism evidence="1 2">
    <name type="scientific">Megaselia scalaris</name>
    <name type="common">Humpbacked fly</name>
    <name type="synonym">Phora scalaris</name>
    <dbReference type="NCBI Taxonomy" id="36166"/>
    <lineage>
        <taxon>Eukaryota</taxon>
        <taxon>Metazoa</taxon>
        <taxon>Ecdysozoa</taxon>
        <taxon>Arthropoda</taxon>
        <taxon>Hexapoda</taxon>
        <taxon>Insecta</taxon>
        <taxon>Pterygota</taxon>
        <taxon>Neoptera</taxon>
        <taxon>Endopterygota</taxon>
        <taxon>Diptera</taxon>
        <taxon>Brachycera</taxon>
        <taxon>Muscomorpha</taxon>
        <taxon>Platypezoidea</taxon>
        <taxon>Phoridae</taxon>
        <taxon>Megaseliini</taxon>
        <taxon>Megaselia</taxon>
    </lineage>
</organism>
<name>T1H5B4_MEGSC</name>
<protein>
    <submittedName>
        <fullName evidence="1">Uncharacterized protein</fullName>
    </submittedName>
</protein>
<sequence length="82" mass="9072">MTISGFFGLEFGCVHPVYSKSIGVLGNIHLERAALSLITDFACIHTGLQSGMVSKQEDHIRLMNLRTMADYSIKLRSCITIL</sequence>
<reference evidence="2" key="1">
    <citation type="submission" date="2013-02" db="EMBL/GenBank/DDBJ databases">
        <authorList>
            <person name="Hughes D."/>
        </authorList>
    </citation>
    <scope>NUCLEOTIDE SEQUENCE</scope>
    <source>
        <strain>Durham</strain>
        <strain evidence="2">NC isolate 2 -- Noor lab</strain>
    </source>
</reference>
<dbReference type="EMBL" id="CAQQ02378480">
    <property type="status" value="NOT_ANNOTATED_CDS"/>
    <property type="molecule type" value="Genomic_DNA"/>
</dbReference>
<evidence type="ECO:0000313" key="1">
    <source>
        <dbReference type="EnsemblMetazoa" id="MESCA011491-PA"/>
    </source>
</evidence>
<dbReference type="AlphaFoldDB" id="T1H5B4"/>
<dbReference type="EnsemblMetazoa" id="MESCA011491-RA">
    <property type="protein sequence ID" value="MESCA011491-PA"/>
    <property type="gene ID" value="MESCA011491"/>
</dbReference>
<dbReference type="Proteomes" id="UP000015102">
    <property type="component" value="Unassembled WGS sequence"/>
</dbReference>
<evidence type="ECO:0000313" key="2">
    <source>
        <dbReference type="Proteomes" id="UP000015102"/>
    </source>
</evidence>
<dbReference type="EMBL" id="CAQQ02378481">
    <property type="status" value="NOT_ANNOTATED_CDS"/>
    <property type="molecule type" value="Genomic_DNA"/>
</dbReference>
<dbReference type="HOGENOM" id="CLU_2560871_0_0_1"/>